<dbReference type="SUPFAM" id="SSF46785">
    <property type="entry name" value="Winged helix' DNA-binding domain"/>
    <property type="match status" value="1"/>
</dbReference>
<evidence type="ECO:0000313" key="5">
    <source>
        <dbReference type="EMBL" id="MBO0343827.1"/>
    </source>
</evidence>
<dbReference type="GO" id="GO:0006950">
    <property type="term" value="P:response to stress"/>
    <property type="evidence" value="ECO:0007669"/>
    <property type="project" value="TreeGrafter"/>
</dbReference>
<dbReference type="Gene3D" id="1.10.10.10">
    <property type="entry name" value="Winged helix-like DNA-binding domain superfamily/Winged helix DNA-binding domain"/>
    <property type="match status" value="1"/>
</dbReference>
<name>A0A939EJZ6_9HYPH</name>
<dbReference type="PANTHER" id="PTHR33164">
    <property type="entry name" value="TRANSCRIPTIONAL REGULATOR, MARR FAMILY"/>
    <property type="match status" value="1"/>
</dbReference>
<evidence type="ECO:0000259" key="4">
    <source>
        <dbReference type="PROSITE" id="PS50995"/>
    </source>
</evidence>
<keyword evidence="6" id="KW-1185">Reference proteome</keyword>
<evidence type="ECO:0000313" key="6">
    <source>
        <dbReference type="Proteomes" id="UP000664779"/>
    </source>
</evidence>
<dbReference type="PROSITE" id="PS50995">
    <property type="entry name" value="HTH_MARR_2"/>
    <property type="match status" value="1"/>
</dbReference>
<proteinExistence type="predicted"/>
<dbReference type="PANTHER" id="PTHR33164:SF44">
    <property type="entry name" value="TRANSCRIPTIONAL REGULATORY PROTEIN"/>
    <property type="match status" value="1"/>
</dbReference>
<dbReference type="EMBL" id="JAFLNF010000001">
    <property type="protein sequence ID" value="MBO0343827.1"/>
    <property type="molecule type" value="Genomic_DNA"/>
</dbReference>
<dbReference type="InterPro" id="IPR000835">
    <property type="entry name" value="HTH_MarR-typ"/>
</dbReference>
<dbReference type="RefSeq" id="WP_206937556.1">
    <property type="nucleotide sequence ID" value="NZ_JAFLNF010000001.1"/>
</dbReference>
<dbReference type="AlphaFoldDB" id="A0A939EJZ6"/>
<dbReference type="InterPro" id="IPR036388">
    <property type="entry name" value="WH-like_DNA-bd_sf"/>
</dbReference>
<organism evidence="5 6">
    <name type="scientific">Roseibium limicola</name>
    <dbReference type="NCBI Taxonomy" id="2816037"/>
    <lineage>
        <taxon>Bacteria</taxon>
        <taxon>Pseudomonadati</taxon>
        <taxon>Pseudomonadota</taxon>
        <taxon>Alphaproteobacteria</taxon>
        <taxon>Hyphomicrobiales</taxon>
        <taxon>Stappiaceae</taxon>
        <taxon>Roseibium</taxon>
    </lineage>
</organism>
<dbReference type="Pfam" id="PF12802">
    <property type="entry name" value="MarR_2"/>
    <property type="match status" value="1"/>
</dbReference>
<evidence type="ECO:0000256" key="1">
    <source>
        <dbReference type="ARBA" id="ARBA00023015"/>
    </source>
</evidence>
<sequence>MTDVNFKDSPDAGLGVRNGSNVFPREDDSEMPHCDLIELLFYAYRDFTSDPDAKLDAYGFGRAHHRVLHFVDRNPGMMVTDLLAILRITKQSLGRVLKQLIDSDFIEQKPGPLDRRQRLLYTTESGHHIVSALAAPQSVRLEKALASLPQGGSDIVRQFLYAMINDDVRDEVANMIYKTDRYARPGQAAPSEQK</sequence>
<dbReference type="InterPro" id="IPR039422">
    <property type="entry name" value="MarR/SlyA-like"/>
</dbReference>
<dbReference type="InterPro" id="IPR023187">
    <property type="entry name" value="Tscrpt_reg_MarR-type_CS"/>
</dbReference>
<dbReference type="SMART" id="SM00347">
    <property type="entry name" value="HTH_MARR"/>
    <property type="match status" value="1"/>
</dbReference>
<dbReference type="InterPro" id="IPR036390">
    <property type="entry name" value="WH_DNA-bd_sf"/>
</dbReference>
<keyword evidence="1" id="KW-0805">Transcription regulation</keyword>
<dbReference type="Proteomes" id="UP000664779">
    <property type="component" value="Unassembled WGS sequence"/>
</dbReference>
<dbReference type="GO" id="GO:0003700">
    <property type="term" value="F:DNA-binding transcription factor activity"/>
    <property type="evidence" value="ECO:0007669"/>
    <property type="project" value="InterPro"/>
</dbReference>
<dbReference type="GO" id="GO:0003677">
    <property type="term" value="F:DNA binding"/>
    <property type="evidence" value="ECO:0007669"/>
    <property type="project" value="UniProtKB-KW"/>
</dbReference>
<evidence type="ECO:0000256" key="3">
    <source>
        <dbReference type="ARBA" id="ARBA00023163"/>
    </source>
</evidence>
<gene>
    <name evidence="5" type="ORF">J0X15_01220</name>
</gene>
<feature type="domain" description="HTH marR-type" evidence="4">
    <location>
        <begin position="33"/>
        <end position="165"/>
    </location>
</feature>
<keyword evidence="2" id="KW-0238">DNA-binding</keyword>
<protein>
    <submittedName>
        <fullName evidence="5">MarR family transcriptional regulator</fullName>
    </submittedName>
</protein>
<comment type="caution">
    <text evidence="5">The sequence shown here is derived from an EMBL/GenBank/DDBJ whole genome shotgun (WGS) entry which is preliminary data.</text>
</comment>
<evidence type="ECO:0000256" key="2">
    <source>
        <dbReference type="ARBA" id="ARBA00023125"/>
    </source>
</evidence>
<keyword evidence="3" id="KW-0804">Transcription</keyword>
<dbReference type="PROSITE" id="PS01117">
    <property type="entry name" value="HTH_MARR_1"/>
    <property type="match status" value="1"/>
</dbReference>
<reference evidence="5" key="1">
    <citation type="submission" date="2021-03" db="EMBL/GenBank/DDBJ databases">
        <title>Roseibium sp. CAU 1637 isolated from Incheon.</title>
        <authorList>
            <person name="Kim W."/>
        </authorList>
    </citation>
    <scope>NUCLEOTIDE SEQUENCE</scope>
    <source>
        <strain evidence="5">CAU 1637</strain>
    </source>
</reference>
<accession>A0A939EJZ6</accession>